<accession>A0ABR7YHZ7</accession>
<sequence>MTNQDSPFKYTIKISADKLSYYEEEFVYFVIANYKLVNNEYSYTIEFPAEKNGVKGTPNSGNLRDSFSQYIFETTYEEVKEHSQSAESERVYIGYIDDIIGNALFEAHYMADYQTSNVQHLSLKRTSKQLVQRNEIGLKKLQEYIDLLSLDNFDNYTISLNHSKFSNSDYTFDIRGNENLQRHIRSFIKQDIKDFLASFSNEDERSYIGIAMDILRQGNNEPVPTSKYLQSLYGFAKVLKPNTQSSNWNRLFILLINKLDELFNYAFTAYHKQSESNLRNSKFHRHLCVLHTLSLFDLIPTEDRIYNILYSEDTTRNEVKDAVKDFMRNKLYK</sequence>
<organism evidence="1 2">
    <name type="scientific">Sphingobacterium litopenaei</name>
    <dbReference type="NCBI Taxonomy" id="2763500"/>
    <lineage>
        <taxon>Bacteria</taxon>
        <taxon>Pseudomonadati</taxon>
        <taxon>Bacteroidota</taxon>
        <taxon>Sphingobacteriia</taxon>
        <taxon>Sphingobacteriales</taxon>
        <taxon>Sphingobacteriaceae</taxon>
        <taxon>Sphingobacterium</taxon>
    </lineage>
</organism>
<comment type="caution">
    <text evidence="1">The sequence shown here is derived from an EMBL/GenBank/DDBJ whole genome shotgun (WGS) entry which is preliminary data.</text>
</comment>
<gene>
    <name evidence="1" type="ORF">H8B04_15345</name>
</gene>
<name>A0ABR7YHZ7_9SPHI</name>
<protein>
    <submittedName>
        <fullName evidence="1">Uncharacterized protein</fullName>
    </submittedName>
</protein>
<evidence type="ECO:0000313" key="2">
    <source>
        <dbReference type="Proteomes" id="UP000651271"/>
    </source>
</evidence>
<reference evidence="1 2" key="1">
    <citation type="submission" date="2020-08" db="EMBL/GenBank/DDBJ databases">
        <title>Sphingobacterium sp. DN04309 isolated from aquaculture water.</title>
        <authorList>
            <person name="Zhang M."/>
        </authorList>
    </citation>
    <scope>NUCLEOTIDE SEQUENCE [LARGE SCALE GENOMIC DNA]</scope>
    <source>
        <strain evidence="1 2">DN04309</strain>
    </source>
</reference>
<keyword evidence="2" id="KW-1185">Reference proteome</keyword>
<dbReference type="EMBL" id="JACOIJ010000044">
    <property type="protein sequence ID" value="MBD1430912.1"/>
    <property type="molecule type" value="Genomic_DNA"/>
</dbReference>
<evidence type="ECO:0000313" key="1">
    <source>
        <dbReference type="EMBL" id="MBD1430912.1"/>
    </source>
</evidence>
<dbReference type="RefSeq" id="WP_190302913.1">
    <property type="nucleotide sequence ID" value="NZ_JACOIJ010000044.1"/>
</dbReference>
<proteinExistence type="predicted"/>
<dbReference type="Proteomes" id="UP000651271">
    <property type="component" value="Unassembled WGS sequence"/>
</dbReference>